<dbReference type="AlphaFoldDB" id="X0Y0I5"/>
<dbReference type="Pfam" id="PF01425">
    <property type="entry name" value="Amidase"/>
    <property type="match status" value="1"/>
</dbReference>
<evidence type="ECO:0000259" key="1">
    <source>
        <dbReference type="Pfam" id="PF01425"/>
    </source>
</evidence>
<proteinExistence type="predicted"/>
<gene>
    <name evidence="2" type="ORF">S01H1_64597</name>
</gene>
<organism evidence="2">
    <name type="scientific">marine sediment metagenome</name>
    <dbReference type="NCBI Taxonomy" id="412755"/>
    <lineage>
        <taxon>unclassified sequences</taxon>
        <taxon>metagenomes</taxon>
        <taxon>ecological metagenomes</taxon>
    </lineage>
</organism>
<dbReference type="Gene3D" id="3.90.1300.10">
    <property type="entry name" value="Amidase signature (AS) domain"/>
    <property type="match status" value="1"/>
</dbReference>
<dbReference type="GO" id="GO:0003824">
    <property type="term" value="F:catalytic activity"/>
    <property type="evidence" value="ECO:0007669"/>
    <property type="project" value="InterPro"/>
</dbReference>
<dbReference type="PANTHER" id="PTHR11895">
    <property type="entry name" value="TRANSAMIDASE"/>
    <property type="match status" value="1"/>
</dbReference>
<evidence type="ECO:0000313" key="2">
    <source>
        <dbReference type="EMBL" id="GAG30426.1"/>
    </source>
</evidence>
<reference evidence="2" key="1">
    <citation type="journal article" date="2014" name="Front. Microbiol.">
        <title>High frequency of phylogenetically diverse reductive dehalogenase-homologous genes in deep subseafloor sedimentary metagenomes.</title>
        <authorList>
            <person name="Kawai M."/>
            <person name="Futagami T."/>
            <person name="Toyoda A."/>
            <person name="Takaki Y."/>
            <person name="Nishi S."/>
            <person name="Hori S."/>
            <person name="Arai W."/>
            <person name="Tsubouchi T."/>
            <person name="Morono Y."/>
            <person name="Uchiyama I."/>
            <person name="Ito T."/>
            <person name="Fujiyama A."/>
            <person name="Inagaki F."/>
            <person name="Takami H."/>
        </authorList>
    </citation>
    <scope>NUCLEOTIDE SEQUENCE</scope>
    <source>
        <strain evidence="2">Expedition CK06-06</strain>
    </source>
</reference>
<dbReference type="SUPFAM" id="SSF75304">
    <property type="entry name" value="Amidase signature (AS) enzymes"/>
    <property type="match status" value="1"/>
</dbReference>
<dbReference type="PANTHER" id="PTHR11895:SF176">
    <property type="entry name" value="AMIDASE AMID-RELATED"/>
    <property type="match status" value="1"/>
</dbReference>
<dbReference type="InterPro" id="IPR023631">
    <property type="entry name" value="Amidase_dom"/>
</dbReference>
<feature type="non-terminal residue" evidence="2">
    <location>
        <position position="89"/>
    </location>
</feature>
<comment type="caution">
    <text evidence="2">The sequence shown here is derived from an EMBL/GenBank/DDBJ whole genome shotgun (WGS) entry which is preliminary data.</text>
</comment>
<sequence length="89" mass="9497">MTPAEVTHLSIAEAADLIRRKKLSPIELTETCLQRIGSLDARLQAFITVTRQEALATAQQAVSAIAGGNYRGPLHGIPLALKDLFDTAG</sequence>
<feature type="domain" description="Amidase" evidence="1">
    <location>
        <begin position="27"/>
        <end position="89"/>
    </location>
</feature>
<dbReference type="EMBL" id="BARS01042585">
    <property type="protein sequence ID" value="GAG30426.1"/>
    <property type="molecule type" value="Genomic_DNA"/>
</dbReference>
<dbReference type="InterPro" id="IPR036928">
    <property type="entry name" value="AS_sf"/>
</dbReference>
<name>X0Y0I5_9ZZZZ</name>
<dbReference type="InterPro" id="IPR000120">
    <property type="entry name" value="Amidase"/>
</dbReference>
<protein>
    <recommendedName>
        <fullName evidence="1">Amidase domain-containing protein</fullName>
    </recommendedName>
</protein>
<accession>X0Y0I5</accession>